<gene>
    <name evidence="2" type="ORF">OUY22_01400</name>
</gene>
<organism evidence="2 3">
    <name type="scientific">Nonomuraea corallina</name>
    <dbReference type="NCBI Taxonomy" id="2989783"/>
    <lineage>
        <taxon>Bacteria</taxon>
        <taxon>Bacillati</taxon>
        <taxon>Actinomycetota</taxon>
        <taxon>Actinomycetes</taxon>
        <taxon>Streptosporangiales</taxon>
        <taxon>Streptosporangiaceae</taxon>
        <taxon>Nonomuraea</taxon>
    </lineage>
</organism>
<dbReference type="Proteomes" id="UP001144036">
    <property type="component" value="Unassembled WGS sequence"/>
</dbReference>
<name>A0ABT4S554_9ACTN</name>
<evidence type="ECO:0000256" key="1">
    <source>
        <dbReference type="SAM" id="MobiDB-lite"/>
    </source>
</evidence>
<proteinExistence type="predicted"/>
<evidence type="ECO:0000313" key="3">
    <source>
        <dbReference type="Proteomes" id="UP001144036"/>
    </source>
</evidence>
<protein>
    <submittedName>
        <fullName evidence="2">Uncharacterized protein</fullName>
    </submittedName>
</protein>
<feature type="region of interest" description="Disordered" evidence="1">
    <location>
        <begin position="1"/>
        <end position="27"/>
    </location>
</feature>
<feature type="region of interest" description="Disordered" evidence="1">
    <location>
        <begin position="137"/>
        <end position="157"/>
    </location>
</feature>
<dbReference type="RefSeq" id="WP_270152833.1">
    <property type="nucleotide sequence ID" value="NZ_JAPNNL010000003.1"/>
</dbReference>
<sequence>MKATFRKSRTGSFSRRPRRRAKNRTRRAPLLLAGLAAAGGAALVARLAREAKPEETTWYAVTVRADPAELTGPDRPAALALLAERHELRITPAPGGRGSEIAVRDAGGDTREEVRAIKQVLETGEALVVEGQPEGHRTLLGRAGGPAFRQLTRRGPR</sequence>
<reference evidence="2" key="1">
    <citation type="submission" date="2022-11" db="EMBL/GenBank/DDBJ databases">
        <title>Nonomuraea corallina sp. nov., a new species of the genus Nonomuraea isolated from sea side sediment in Thai sea.</title>
        <authorList>
            <person name="Ngamcharungchit C."/>
            <person name="Matsumoto A."/>
            <person name="Suriyachadkun C."/>
            <person name="Panbangred W."/>
            <person name="Inahashi Y."/>
            <person name="Intra B."/>
        </authorList>
    </citation>
    <scope>NUCLEOTIDE SEQUENCE</scope>
    <source>
        <strain evidence="2">MCN248</strain>
    </source>
</reference>
<dbReference type="EMBL" id="JAPNNL010000003">
    <property type="protein sequence ID" value="MDA0632055.1"/>
    <property type="molecule type" value="Genomic_DNA"/>
</dbReference>
<comment type="caution">
    <text evidence="2">The sequence shown here is derived from an EMBL/GenBank/DDBJ whole genome shotgun (WGS) entry which is preliminary data.</text>
</comment>
<evidence type="ECO:0000313" key="2">
    <source>
        <dbReference type="EMBL" id="MDA0632055.1"/>
    </source>
</evidence>
<keyword evidence="3" id="KW-1185">Reference proteome</keyword>
<accession>A0ABT4S554</accession>